<dbReference type="InterPro" id="IPR006311">
    <property type="entry name" value="TAT_signal"/>
</dbReference>
<evidence type="ECO:0000256" key="4">
    <source>
        <dbReference type="ARBA" id="ARBA00023002"/>
    </source>
</evidence>
<dbReference type="PROSITE" id="PS51257">
    <property type="entry name" value="PROKAR_LIPOPROTEIN"/>
    <property type="match status" value="1"/>
</dbReference>
<protein>
    <submittedName>
        <fullName evidence="8">Molybdopterin-dependent oxidoreductase</fullName>
    </submittedName>
</protein>
<keyword evidence="5" id="KW-0408">Iron</keyword>
<organism evidence="8 9">
    <name type="scientific">Adlercreutzia shanghongiae</name>
    <dbReference type="NCBI Taxonomy" id="3111773"/>
    <lineage>
        <taxon>Bacteria</taxon>
        <taxon>Bacillati</taxon>
        <taxon>Actinomycetota</taxon>
        <taxon>Coriobacteriia</taxon>
        <taxon>Eggerthellales</taxon>
        <taxon>Eggerthellaceae</taxon>
        <taxon>Adlercreutzia</taxon>
    </lineage>
</organism>
<sequence>MSDSTKTEGKGLTRRAFLGSAAAAGSLALAGCMSSKDEWLASTEGEEPEELQPEHVGYTFHQFMCGGGCSLKCTARDGRLCLIEPNDAFEDKTLSTVCARGISEIQHVYSTERLQTPLKRVGERGSGEFVAISWDEAFDIIEEKIKGIQEKYGKQAVMTMTTGECKSQYNLISKILGCQTAGHMGNDTGAANSYDVSHGCTFFLDTYCGIGHGFPTNEYNDVVNAKTLIGLGSNVFESAVCASIPFFEAMEKGTDFIVVDPHFSTTAGKASEWVRINPATDGALLLAMTTEVLDNGWYDEEFMLAHTSFPFLVEVETGNLAREHEFNPARSRGIPAGMLIFQSMINMGILEPMDGAPEQGSENAYLVWDEAAQAPVSYLSADAKPVLEGEFEVDGKKYATVFTLLKKRQAGYTAEWAEGVTGIAAAKIKELADKYANNGPSILSIGWGGPDKYNNADVLGHAGAILVGLTGNIGKPGAGIGNYSGTMSSWRPVFGSWPLPEECATSPDTSNLIDLSQTNNDEIKAYIALGDSLQQYFPDRHTLEKWLTEKVEFLLYVDIYHMSGADWADVVLPACTKFECDEEIGGIVSSKNHLQIRQKIIDPLFESKTDFWIERELGKRFGLEDVLPKTAEELVRCMLDTAATPRVAGITLEDIVANQGIYRLNEAPSPRIGFEDQVYFTPSGRYEVYYEQKLDFDQALPQYATPNEAYLDNPDRERFPIILYNSRPSDRLDGQFFSASWINEHEMSVLDLNGVDMRSRGLQSGDVVEVFNDRGSFQCIVNENEAIMPGCGRIPQGVWSKYLEDGELNYVTNPYTEPRMRCQGDGPVLAYNDTIVEIKKAGE</sequence>
<evidence type="ECO:0000313" key="9">
    <source>
        <dbReference type="Proteomes" id="UP001343724"/>
    </source>
</evidence>
<dbReference type="InterPro" id="IPR009010">
    <property type="entry name" value="Asp_de-COase-like_dom_sf"/>
</dbReference>
<evidence type="ECO:0000256" key="3">
    <source>
        <dbReference type="ARBA" id="ARBA00022729"/>
    </source>
</evidence>
<dbReference type="Pfam" id="PF00384">
    <property type="entry name" value="Molybdopterin"/>
    <property type="match status" value="1"/>
</dbReference>
<evidence type="ECO:0000256" key="6">
    <source>
        <dbReference type="ARBA" id="ARBA00023014"/>
    </source>
</evidence>
<comment type="similarity">
    <text evidence="1">Belongs to the prokaryotic molybdopterin-containing oxidoreductase family.</text>
</comment>
<dbReference type="PANTHER" id="PTHR43742">
    <property type="entry name" value="TRIMETHYLAMINE-N-OXIDE REDUCTASE"/>
    <property type="match status" value="1"/>
</dbReference>
<gene>
    <name evidence="8" type="ORF">VJ920_05540</name>
</gene>
<name>A0ABU6IYI8_9ACTN</name>
<reference evidence="8 9" key="1">
    <citation type="submission" date="2024-01" db="EMBL/GenBank/DDBJ databases">
        <title>novel species in genus Adlercreutzia.</title>
        <authorList>
            <person name="Liu X."/>
        </authorList>
    </citation>
    <scope>NUCLEOTIDE SEQUENCE [LARGE SCALE GENOMIC DNA]</scope>
    <source>
        <strain evidence="8 9">R22</strain>
    </source>
</reference>
<dbReference type="InterPro" id="IPR006657">
    <property type="entry name" value="MoPterin_dinucl-bd_dom"/>
</dbReference>
<evidence type="ECO:0000313" key="8">
    <source>
        <dbReference type="EMBL" id="MEC4294763.1"/>
    </source>
</evidence>
<dbReference type="PANTHER" id="PTHR43742:SF6">
    <property type="entry name" value="OXIDOREDUCTASE YYAE-RELATED"/>
    <property type="match status" value="1"/>
</dbReference>
<dbReference type="InterPro" id="IPR006656">
    <property type="entry name" value="Mopterin_OxRdtase"/>
</dbReference>
<dbReference type="SUPFAM" id="SSF53706">
    <property type="entry name" value="Formate dehydrogenase/DMSO reductase, domains 1-3"/>
    <property type="match status" value="1"/>
</dbReference>
<keyword evidence="6" id="KW-0411">Iron-sulfur</keyword>
<dbReference type="SMART" id="SM00926">
    <property type="entry name" value="Molybdop_Fe4S4"/>
    <property type="match status" value="1"/>
</dbReference>
<feature type="domain" description="4Fe-4S Mo/W bis-MGD-type" evidence="7">
    <location>
        <begin position="54"/>
        <end position="112"/>
    </location>
</feature>
<dbReference type="EMBL" id="JAYMFH010000005">
    <property type="protein sequence ID" value="MEC4294763.1"/>
    <property type="molecule type" value="Genomic_DNA"/>
</dbReference>
<dbReference type="Gene3D" id="2.40.40.20">
    <property type="match status" value="1"/>
</dbReference>
<evidence type="ECO:0000256" key="5">
    <source>
        <dbReference type="ARBA" id="ARBA00023004"/>
    </source>
</evidence>
<dbReference type="Proteomes" id="UP001343724">
    <property type="component" value="Unassembled WGS sequence"/>
</dbReference>
<dbReference type="RefSeq" id="WP_326454572.1">
    <property type="nucleotide sequence ID" value="NZ_JAYMFH010000005.1"/>
</dbReference>
<keyword evidence="2" id="KW-0479">Metal-binding</keyword>
<evidence type="ECO:0000256" key="1">
    <source>
        <dbReference type="ARBA" id="ARBA00010312"/>
    </source>
</evidence>
<accession>A0ABU6IYI8</accession>
<evidence type="ECO:0000256" key="2">
    <source>
        <dbReference type="ARBA" id="ARBA00022723"/>
    </source>
</evidence>
<keyword evidence="3" id="KW-0732">Signal</keyword>
<dbReference type="InterPro" id="IPR006963">
    <property type="entry name" value="Mopterin_OxRdtase_4Fe-4S_dom"/>
</dbReference>
<keyword evidence="9" id="KW-1185">Reference proteome</keyword>
<dbReference type="PROSITE" id="PS51318">
    <property type="entry name" value="TAT"/>
    <property type="match status" value="1"/>
</dbReference>
<dbReference type="Gene3D" id="3.40.228.10">
    <property type="entry name" value="Dimethylsulfoxide Reductase, domain 2"/>
    <property type="match status" value="1"/>
</dbReference>
<evidence type="ECO:0000259" key="7">
    <source>
        <dbReference type="PROSITE" id="PS51669"/>
    </source>
</evidence>
<dbReference type="PROSITE" id="PS51669">
    <property type="entry name" value="4FE4S_MOW_BIS_MGD"/>
    <property type="match status" value="1"/>
</dbReference>
<dbReference type="SUPFAM" id="SSF50692">
    <property type="entry name" value="ADC-like"/>
    <property type="match status" value="1"/>
</dbReference>
<proteinExistence type="inferred from homology"/>
<comment type="caution">
    <text evidence="8">The sequence shown here is derived from an EMBL/GenBank/DDBJ whole genome shotgun (WGS) entry which is preliminary data.</text>
</comment>
<dbReference type="Pfam" id="PF01568">
    <property type="entry name" value="Molydop_binding"/>
    <property type="match status" value="1"/>
</dbReference>
<keyword evidence="4" id="KW-0560">Oxidoreductase</keyword>
<dbReference type="Gene3D" id="3.40.50.740">
    <property type="match status" value="2"/>
</dbReference>
<dbReference type="InterPro" id="IPR050612">
    <property type="entry name" value="Prok_Mopterin_Oxidored"/>
</dbReference>
<dbReference type="Gene3D" id="2.20.25.90">
    <property type="entry name" value="ADC-like domains"/>
    <property type="match status" value="1"/>
</dbReference>